<evidence type="ECO:0000256" key="1">
    <source>
        <dbReference type="ARBA" id="ARBA00001163"/>
    </source>
</evidence>
<keyword evidence="9" id="KW-1185">Reference proteome</keyword>
<evidence type="ECO:0000256" key="3">
    <source>
        <dbReference type="ARBA" id="ARBA00012257"/>
    </source>
</evidence>
<dbReference type="AlphaFoldDB" id="A0A9X1WJL8"/>
<dbReference type="Proteomes" id="UP001139207">
    <property type="component" value="Unassembled WGS sequence"/>
</dbReference>
<evidence type="ECO:0000256" key="4">
    <source>
        <dbReference type="ARBA" id="ARBA00022631"/>
    </source>
</evidence>
<dbReference type="PANTHER" id="PTHR43466">
    <property type="entry name" value="2-OXO-4-HYDROXY-4-CARBOXY-5-UREIDOIMIDAZOLINE DECARBOXYLASE-RELATED"/>
    <property type="match status" value="1"/>
</dbReference>
<evidence type="ECO:0000313" key="8">
    <source>
        <dbReference type="EMBL" id="MCJ7858772.1"/>
    </source>
</evidence>
<comment type="caution">
    <text evidence="8">The sequence shown here is derived from an EMBL/GenBank/DDBJ whole genome shotgun (WGS) entry which is preliminary data.</text>
</comment>
<evidence type="ECO:0000256" key="6">
    <source>
        <dbReference type="ARBA" id="ARBA00023239"/>
    </source>
</evidence>
<feature type="domain" description="Oxo-4-hydroxy-4-carboxy-5-ureidoimidazoline decarboxylase" evidence="7">
    <location>
        <begin position="27"/>
        <end position="174"/>
    </location>
</feature>
<dbReference type="InterPro" id="IPR018020">
    <property type="entry name" value="OHCU_decarboxylase"/>
</dbReference>
<name>A0A9X1WJL8_9CORY</name>
<evidence type="ECO:0000256" key="5">
    <source>
        <dbReference type="ARBA" id="ARBA00022793"/>
    </source>
</evidence>
<dbReference type="SUPFAM" id="SSF158694">
    <property type="entry name" value="UraD-Like"/>
    <property type="match status" value="1"/>
</dbReference>
<dbReference type="EC" id="4.1.1.97" evidence="3"/>
<gene>
    <name evidence="8" type="ORF">MUN33_08580</name>
</gene>
<dbReference type="PANTHER" id="PTHR43466:SF1">
    <property type="entry name" value="2-OXO-4-HYDROXY-4-CARBOXY-5-UREIDOIMIDAZOLINE DECARBOXYLASE-RELATED"/>
    <property type="match status" value="1"/>
</dbReference>
<dbReference type="GO" id="GO:0006144">
    <property type="term" value="P:purine nucleobase metabolic process"/>
    <property type="evidence" value="ECO:0007669"/>
    <property type="project" value="UniProtKB-KW"/>
</dbReference>
<keyword evidence="5" id="KW-0210">Decarboxylase</keyword>
<dbReference type="GO" id="GO:0051997">
    <property type="term" value="F:2-oxo-4-hydroxy-4-carboxy-5-ureidoimidazoline decarboxylase activity"/>
    <property type="evidence" value="ECO:0007669"/>
    <property type="project" value="UniProtKB-EC"/>
</dbReference>
<keyword evidence="6" id="KW-0456">Lyase</keyword>
<accession>A0A9X1WJL8</accession>
<reference evidence="8" key="1">
    <citation type="submission" date="2022-04" db="EMBL/GenBank/DDBJ databases">
        <title>Corynebacterium kalidii LD5P10.</title>
        <authorList>
            <person name="Sun J.Q."/>
        </authorList>
    </citation>
    <scope>NUCLEOTIDE SEQUENCE</scope>
    <source>
        <strain evidence="8">LD5P10</strain>
    </source>
</reference>
<dbReference type="GO" id="GO:0019628">
    <property type="term" value="P:urate catabolic process"/>
    <property type="evidence" value="ECO:0007669"/>
    <property type="project" value="TreeGrafter"/>
</dbReference>
<comment type="catalytic activity">
    <reaction evidence="1">
        <text>5-hydroxy-2-oxo-4-ureido-2,5-dihydro-1H-imidazole-5-carboxylate + H(+) = (S)-allantoin + CO2</text>
        <dbReference type="Rhea" id="RHEA:26301"/>
        <dbReference type="ChEBI" id="CHEBI:15378"/>
        <dbReference type="ChEBI" id="CHEBI:15678"/>
        <dbReference type="ChEBI" id="CHEBI:16526"/>
        <dbReference type="ChEBI" id="CHEBI:58639"/>
        <dbReference type="EC" id="4.1.1.97"/>
    </reaction>
</comment>
<keyword evidence="4" id="KW-0659">Purine metabolism</keyword>
<dbReference type="RefSeq" id="WP_244804511.1">
    <property type="nucleotide sequence ID" value="NZ_JALIEA010000013.1"/>
</dbReference>
<comment type="pathway">
    <text evidence="2">Purine metabolism; urate degradation; (S)-allantoin from urate: step 3/3.</text>
</comment>
<dbReference type="EMBL" id="JALIEA010000013">
    <property type="protein sequence ID" value="MCJ7858772.1"/>
    <property type="molecule type" value="Genomic_DNA"/>
</dbReference>
<dbReference type="Gene3D" id="1.10.3330.10">
    <property type="entry name" value="Oxo-4-hydroxy-4-carboxy-5-ureidoimidazoline decarboxylase"/>
    <property type="match status" value="1"/>
</dbReference>
<evidence type="ECO:0000259" key="7">
    <source>
        <dbReference type="Pfam" id="PF09349"/>
    </source>
</evidence>
<dbReference type="InterPro" id="IPR036778">
    <property type="entry name" value="OHCU_decarboxylase_sf"/>
</dbReference>
<proteinExistence type="predicted"/>
<evidence type="ECO:0000313" key="9">
    <source>
        <dbReference type="Proteomes" id="UP001139207"/>
    </source>
</evidence>
<organism evidence="8 9">
    <name type="scientific">Corynebacterium kalidii</name>
    <dbReference type="NCBI Taxonomy" id="2931982"/>
    <lineage>
        <taxon>Bacteria</taxon>
        <taxon>Bacillati</taxon>
        <taxon>Actinomycetota</taxon>
        <taxon>Actinomycetes</taxon>
        <taxon>Mycobacteriales</taxon>
        <taxon>Corynebacteriaceae</taxon>
        <taxon>Corynebacterium</taxon>
    </lineage>
</organism>
<sequence>MLSPVPTPSPATTQTPIPATVTLDGFNRAPAEELVDRVAGLFAGRTLAAALVDVRPFATVDALCDAASTLFHEQDDAEILASVNAHPPIGGTVAAGSMSAAEQSAATHDGELQAIRDLQPVYRDRFGWNYLVRAAGRDSRQILDDLVERLGHGPDEEWPVVLDNLDAINRLRLRGFVSAAPEEVEA</sequence>
<dbReference type="Pfam" id="PF09349">
    <property type="entry name" value="OHCU_decarbox"/>
    <property type="match status" value="1"/>
</dbReference>
<evidence type="ECO:0000256" key="2">
    <source>
        <dbReference type="ARBA" id="ARBA00004754"/>
    </source>
</evidence>
<protein>
    <recommendedName>
        <fullName evidence="3">2-oxo-4-hydroxy-4-carboxy-5-ureidoimidazoline decarboxylase</fullName>
        <ecNumber evidence="3">4.1.1.97</ecNumber>
    </recommendedName>
</protein>